<reference evidence="17 18" key="1">
    <citation type="journal article" date="2021" name="Hortic Res">
        <title>The domestication of Cucurbita argyrosperma as revealed by the genome of its wild relative.</title>
        <authorList>
            <person name="Barrera-Redondo J."/>
            <person name="Sanchez-de la Vega G."/>
            <person name="Aguirre-Liguori J.A."/>
            <person name="Castellanos-Morales G."/>
            <person name="Gutierrez-Guerrero Y.T."/>
            <person name="Aguirre-Dugua X."/>
            <person name="Aguirre-Planter E."/>
            <person name="Tenaillon M.I."/>
            <person name="Lira-Saade R."/>
            <person name="Eguiarte L.E."/>
        </authorList>
    </citation>
    <scope>NUCLEOTIDE SEQUENCE [LARGE SCALE GENOMIC DNA]</scope>
    <source>
        <strain evidence="17">JBR-2021</strain>
    </source>
</reference>
<feature type="chain" id="PRO_5043439835" description="alpha-galactosidase" evidence="15">
    <location>
        <begin position="26"/>
        <end position="835"/>
    </location>
</feature>
<evidence type="ECO:0000256" key="1">
    <source>
        <dbReference type="ARBA" id="ARBA00001255"/>
    </source>
</evidence>
<proteinExistence type="inferred from homology"/>
<protein>
    <recommendedName>
        <fullName evidence="3">alpha-galactosidase</fullName>
        <ecNumber evidence="3">3.2.1.22</ecNumber>
    </recommendedName>
</protein>
<dbReference type="Pfam" id="PF16499">
    <property type="entry name" value="Melibiase_2"/>
    <property type="match status" value="1"/>
</dbReference>
<keyword evidence="12" id="KW-1015">Disulfide bond</keyword>
<name>A0AAV6NNU4_9ROSI</name>
<dbReference type="PANTHER" id="PTHR11452:SF75">
    <property type="entry name" value="ALPHA-GALACTOSIDASE MEL1"/>
    <property type="match status" value="1"/>
</dbReference>
<evidence type="ECO:0000256" key="9">
    <source>
        <dbReference type="ARBA" id="ARBA00022729"/>
    </source>
</evidence>
<evidence type="ECO:0000256" key="13">
    <source>
        <dbReference type="ARBA" id="ARBA00023295"/>
    </source>
</evidence>
<dbReference type="InterPro" id="IPR041233">
    <property type="entry name" value="Melibiase_C"/>
</dbReference>
<dbReference type="GO" id="GO:0016423">
    <property type="term" value="F:tRNA (guanine) methyltransferase activity"/>
    <property type="evidence" value="ECO:0007669"/>
    <property type="project" value="InterPro"/>
</dbReference>
<evidence type="ECO:0000313" key="17">
    <source>
        <dbReference type="EMBL" id="KAG6600883.1"/>
    </source>
</evidence>
<dbReference type="PROSITE" id="PS51626">
    <property type="entry name" value="SAM_MT_TRM1"/>
    <property type="match status" value="1"/>
</dbReference>
<comment type="similarity">
    <text evidence="2">Belongs to the glycosyl hydrolase 27 family.</text>
</comment>
<sequence length="835" mass="92124">MAKRISSGSVFLLILSLTAASAAVAERGVSLLNGYDRSIFKSSFHRIFDTSKYGILQLQNGLARTPQMGWNSWNFFACDIDESLIKETADALVSSGLADLGYVYVNIDDCWSALKRDSKDQLVPDPKAFPSGIKAVADYVHSKGLKLGIYSDAGIFTCQVRPGSLYHENDDAELFASWGVDYLKYDNCYNLGIKPIERYPPMRDALNATGRSIFYSLCEWGVDDPALWAGKVGNSWRTTDDINDTWASMTTLADINNKWAAYAGPGGWNDPDMLEVGNGGMTYQEYRAHFSIWALMKSPLLIGCDVRSMTKETFEILSNEEVIAVNQDPLGVQGRKVKVFGKDGCLQVWAGPLSGSRLAVVLWNRCSVASTITTDWNTLGLKPGTSVSVRDLWLHKDVAGDAVASFGAEVDAHDCKMKDSKLISYPSPTIQSQKKPLNNCLPNNRTERGIEFDIGDTFFRHESATGRDLGVLAAALYRKSKGSLRVLDALCGCGIRSLRYLVEAEADFVLANDANDENRGVIVKNLSRVAEGFGEIRRWMVTNCDANRVMSEFYLQKDFFDFIDVDSFGSDSTFLRPAINALKLDGLLYVTSTDGFSSGGHHPSQSLAAYGAYVRPMPFSNEIGLRMLIGGVAREASVLGFYVTPLFSYYSYHGPVFRVMLRINRGRINKNRHYGFVSYCKKCGNSQAFSWSEVGQMSCPCNDTRVSESLVVSGPLWTGPLHSADYIEDMLTLAMQWEWIGNGQGKDLEKLLGQMVDESDSKLPVGYIKMDEVASRAKVNSPPLNTMMSEMIKAGYAASRSHIASNAIKTNCPMAECIRIALELQQSCLGVHQAT</sequence>
<evidence type="ECO:0000256" key="3">
    <source>
        <dbReference type="ARBA" id="ARBA00012755"/>
    </source>
</evidence>
<evidence type="ECO:0000256" key="14">
    <source>
        <dbReference type="PROSITE-ProRule" id="PRU00958"/>
    </source>
</evidence>
<evidence type="ECO:0000256" key="7">
    <source>
        <dbReference type="ARBA" id="ARBA00022691"/>
    </source>
</evidence>
<dbReference type="Pfam" id="PF02005">
    <property type="entry name" value="TRM"/>
    <property type="match status" value="1"/>
</dbReference>
<keyword evidence="10" id="KW-0378">Hydrolase</keyword>
<evidence type="ECO:0000256" key="12">
    <source>
        <dbReference type="ARBA" id="ARBA00023157"/>
    </source>
</evidence>
<evidence type="ECO:0000256" key="10">
    <source>
        <dbReference type="ARBA" id="ARBA00022801"/>
    </source>
</evidence>
<dbReference type="InterPro" id="IPR000111">
    <property type="entry name" value="Glyco_hydro_27/36_CS"/>
</dbReference>
<evidence type="ECO:0000256" key="15">
    <source>
        <dbReference type="SAM" id="SignalP"/>
    </source>
</evidence>
<dbReference type="GO" id="GO:0008033">
    <property type="term" value="P:tRNA processing"/>
    <property type="evidence" value="ECO:0007669"/>
    <property type="project" value="UniProtKB-UniRule"/>
</dbReference>
<evidence type="ECO:0000256" key="5">
    <source>
        <dbReference type="ARBA" id="ARBA00022603"/>
    </source>
</evidence>
<comment type="catalytic activity">
    <reaction evidence="1">
        <text>Hydrolysis of terminal, non-reducing alpha-D-galactose residues in alpha-D-galactosides, including galactose oligosaccharides, galactomannans and galactolipids.</text>
        <dbReference type="EC" id="3.2.1.22"/>
    </reaction>
</comment>
<dbReference type="AlphaFoldDB" id="A0AAV6NNU4"/>
<dbReference type="GO" id="GO:0005975">
    <property type="term" value="P:carbohydrate metabolic process"/>
    <property type="evidence" value="ECO:0007669"/>
    <property type="project" value="InterPro"/>
</dbReference>
<dbReference type="GO" id="GO:0032259">
    <property type="term" value="P:methylation"/>
    <property type="evidence" value="ECO:0007669"/>
    <property type="project" value="UniProtKB-UniRule"/>
</dbReference>
<keyword evidence="9 15" id="KW-0732">Signal</keyword>
<evidence type="ECO:0000256" key="4">
    <source>
        <dbReference type="ARBA" id="ARBA00022555"/>
    </source>
</evidence>
<organism evidence="17 18">
    <name type="scientific">Cucurbita argyrosperma subsp. sororia</name>
    <dbReference type="NCBI Taxonomy" id="37648"/>
    <lineage>
        <taxon>Eukaryota</taxon>
        <taxon>Viridiplantae</taxon>
        <taxon>Streptophyta</taxon>
        <taxon>Embryophyta</taxon>
        <taxon>Tracheophyta</taxon>
        <taxon>Spermatophyta</taxon>
        <taxon>Magnoliopsida</taxon>
        <taxon>eudicotyledons</taxon>
        <taxon>Gunneridae</taxon>
        <taxon>Pentapetalae</taxon>
        <taxon>rosids</taxon>
        <taxon>fabids</taxon>
        <taxon>Cucurbitales</taxon>
        <taxon>Cucurbitaceae</taxon>
        <taxon>Cucurbiteae</taxon>
        <taxon>Cucurbita</taxon>
    </lineage>
</organism>
<keyword evidence="13" id="KW-0326">Glycosidase</keyword>
<dbReference type="FunFam" id="3.40.50.150:FF:000243">
    <property type="entry name" value="tRNA (guanine(26)-N(2))-dimethyltransferase"/>
    <property type="match status" value="1"/>
</dbReference>
<keyword evidence="5 14" id="KW-0489">Methyltransferase</keyword>
<evidence type="ECO:0000313" key="18">
    <source>
        <dbReference type="Proteomes" id="UP000685013"/>
    </source>
</evidence>
<comment type="similarity">
    <text evidence="14">Belongs to the class I-like SAM-binding methyltransferase superfamily. Trm1 family.</text>
</comment>
<evidence type="ECO:0000256" key="8">
    <source>
        <dbReference type="ARBA" id="ARBA00022694"/>
    </source>
</evidence>
<gene>
    <name evidence="17" type="primary">AGAL3</name>
    <name evidence="17" type="ORF">SDJN03_06116</name>
</gene>
<dbReference type="GO" id="GO:0000049">
    <property type="term" value="F:tRNA binding"/>
    <property type="evidence" value="ECO:0007669"/>
    <property type="project" value="UniProtKB-UniRule"/>
</dbReference>
<keyword evidence="8 14" id="KW-0819">tRNA processing</keyword>
<evidence type="ECO:0000256" key="11">
    <source>
        <dbReference type="ARBA" id="ARBA00022884"/>
    </source>
</evidence>
<dbReference type="PROSITE" id="PS00512">
    <property type="entry name" value="ALPHA_GALACTOSIDASE"/>
    <property type="match status" value="1"/>
</dbReference>
<dbReference type="CDD" id="cd14792">
    <property type="entry name" value="GH27"/>
    <property type="match status" value="1"/>
</dbReference>
<keyword evidence="18" id="KW-1185">Reference proteome</keyword>
<feature type="signal peptide" evidence="15">
    <location>
        <begin position="1"/>
        <end position="25"/>
    </location>
</feature>
<evidence type="ECO:0000256" key="2">
    <source>
        <dbReference type="ARBA" id="ARBA00009743"/>
    </source>
</evidence>
<dbReference type="Pfam" id="PF17801">
    <property type="entry name" value="Melibiase_C"/>
    <property type="match status" value="1"/>
</dbReference>
<dbReference type="Proteomes" id="UP000685013">
    <property type="component" value="Chromosome 4"/>
</dbReference>
<keyword evidence="4 14" id="KW-0820">tRNA-binding</keyword>
<dbReference type="InterPro" id="IPR002241">
    <property type="entry name" value="Glyco_hydro_27"/>
</dbReference>
<evidence type="ECO:0000256" key="6">
    <source>
        <dbReference type="ARBA" id="ARBA00022679"/>
    </source>
</evidence>
<comment type="caution">
    <text evidence="17">The sequence shown here is derived from an EMBL/GenBank/DDBJ whole genome shotgun (WGS) entry which is preliminary data.</text>
</comment>
<keyword evidence="11 14" id="KW-0694">RNA-binding</keyword>
<dbReference type="PANTHER" id="PTHR11452">
    <property type="entry name" value="ALPHA-GALACTOSIDASE/ALPHA-N-ACETYLGALACTOSAMINIDASE"/>
    <property type="match status" value="1"/>
</dbReference>
<dbReference type="InterPro" id="IPR002905">
    <property type="entry name" value="Trm1"/>
</dbReference>
<dbReference type="FunFam" id="3.30.56.70:FF:000001">
    <property type="entry name" value="tRNA (guanine(26)-N(2))-dimethyltransferase"/>
    <property type="match status" value="1"/>
</dbReference>
<dbReference type="GO" id="GO:0004557">
    <property type="term" value="F:alpha-galactosidase activity"/>
    <property type="evidence" value="ECO:0007669"/>
    <property type="project" value="UniProtKB-EC"/>
</dbReference>
<feature type="non-terminal residue" evidence="17">
    <location>
        <position position="1"/>
    </location>
</feature>
<keyword evidence="7 14" id="KW-0949">S-adenosyl-L-methionine</keyword>
<dbReference type="EMBL" id="JAGKQH010000004">
    <property type="protein sequence ID" value="KAG6600883.1"/>
    <property type="molecule type" value="Genomic_DNA"/>
</dbReference>
<evidence type="ECO:0000259" key="16">
    <source>
        <dbReference type="Pfam" id="PF17801"/>
    </source>
</evidence>
<accession>A0AAV6NNU4</accession>
<dbReference type="FunFam" id="2.60.40.1180:FF:000008">
    <property type="entry name" value="Alpha-galactosidase"/>
    <property type="match status" value="1"/>
</dbReference>
<keyword evidence="6 14" id="KW-0808">Transferase</keyword>
<dbReference type="FunFam" id="3.20.20.70:FF:000093">
    <property type="entry name" value="Alpha-galactosidase"/>
    <property type="match status" value="1"/>
</dbReference>
<dbReference type="EC" id="3.2.1.22" evidence="3"/>
<feature type="domain" description="Alpha galactosidase C-terminal" evidence="16">
    <location>
        <begin position="343"/>
        <end position="417"/>
    </location>
</feature>